<keyword evidence="4" id="KW-1185">Reference proteome</keyword>
<proteinExistence type="predicted"/>
<reference evidence="3" key="2">
    <citation type="submission" date="2022-03" db="EMBL/GenBank/DDBJ databases">
        <title>Draft title - Genomic analysis of global carrot germplasm unveils the trajectory of domestication and the origin of high carotenoid orange carrot.</title>
        <authorList>
            <person name="Iorizzo M."/>
            <person name="Ellison S."/>
            <person name="Senalik D."/>
            <person name="Macko-Podgorni A."/>
            <person name="Grzebelus D."/>
            <person name="Bostan H."/>
            <person name="Rolling W."/>
            <person name="Curaba J."/>
            <person name="Simon P."/>
        </authorList>
    </citation>
    <scope>NUCLEOTIDE SEQUENCE</scope>
    <source>
        <tissue evidence="3">Leaf</tissue>
    </source>
</reference>
<accession>A0A164YI87</accession>
<dbReference type="EMBL" id="CP093347">
    <property type="protein sequence ID" value="WOH01015.1"/>
    <property type="molecule type" value="Genomic_DNA"/>
</dbReference>
<evidence type="ECO:0000313" key="4">
    <source>
        <dbReference type="Proteomes" id="UP000077755"/>
    </source>
</evidence>
<organism evidence="2">
    <name type="scientific">Daucus carota subsp. sativus</name>
    <name type="common">Carrot</name>
    <dbReference type="NCBI Taxonomy" id="79200"/>
    <lineage>
        <taxon>Eukaryota</taxon>
        <taxon>Viridiplantae</taxon>
        <taxon>Streptophyta</taxon>
        <taxon>Embryophyta</taxon>
        <taxon>Tracheophyta</taxon>
        <taxon>Spermatophyta</taxon>
        <taxon>Magnoliopsida</taxon>
        <taxon>eudicotyledons</taxon>
        <taxon>Gunneridae</taxon>
        <taxon>Pentapetalae</taxon>
        <taxon>asterids</taxon>
        <taxon>campanulids</taxon>
        <taxon>Apiales</taxon>
        <taxon>Apiaceae</taxon>
        <taxon>Apioideae</taxon>
        <taxon>Scandiceae</taxon>
        <taxon>Daucinae</taxon>
        <taxon>Daucus</taxon>
        <taxon>Daucus sect. Daucus</taxon>
    </lineage>
</organism>
<dbReference type="AlphaFoldDB" id="A0A164YI87"/>
<evidence type="ECO:0000313" key="2">
    <source>
        <dbReference type="EMBL" id="KZM94548.1"/>
    </source>
</evidence>
<evidence type="ECO:0000313" key="3">
    <source>
        <dbReference type="EMBL" id="WOH01015.1"/>
    </source>
</evidence>
<dbReference type="EMBL" id="LNRQ01000005">
    <property type="protein sequence ID" value="KZM94548.1"/>
    <property type="molecule type" value="Genomic_DNA"/>
</dbReference>
<sequence length="274" mass="32287">MAGNKKRKEKRKRQRENKRHYRNQEVSERNFLRHVNAPVPRVEINSYMLELSFKSSFKGLAPDIPSRPLFAMHSLNPCHYPGPGFKIIQVCNPEPFIRPARVDDPILDNWHDFVTFWPPLKKSLLPGYYGIWDYMGFWLYQTHKHGSQKLFIGDFLQVALRLGKNYIQKIEDFMRGFISEYGSSHGGMFLCGDFRDKLERALKFKARVVFGWQEKSSSEEDSNSEEEKDKEKSEQPYILDLFTIQILLDLDLKPIDYATIQRCIEDPSYFMMSL</sequence>
<evidence type="ECO:0000256" key="1">
    <source>
        <dbReference type="SAM" id="MobiDB-lite"/>
    </source>
</evidence>
<protein>
    <submittedName>
        <fullName evidence="2">Uncharacterized protein</fullName>
    </submittedName>
</protein>
<feature type="region of interest" description="Disordered" evidence="1">
    <location>
        <begin position="1"/>
        <end position="24"/>
    </location>
</feature>
<dbReference type="Gramene" id="KZM94548">
    <property type="protein sequence ID" value="KZM94548"/>
    <property type="gene ID" value="DCAR_017791"/>
</dbReference>
<dbReference type="Proteomes" id="UP000077755">
    <property type="component" value="Chromosome 5"/>
</dbReference>
<reference evidence="2" key="1">
    <citation type="journal article" date="2016" name="Nat. Genet.">
        <title>A high-quality carrot genome assembly provides new insights into carotenoid accumulation and asterid genome evolution.</title>
        <authorList>
            <person name="Iorizzo M."/>
            <person name="Ellison S."/>
            <person name="Senalik D."/>
            <person name="Zeng P."/>
            <person name="Satapoomin P."/>
            <person name="Huang J."/>
            <person name="Bowman M."/>
            <person name="Iovene M."/>
            <person name="Sanseverino W."/>
            <person name="Cavagnaro P."/>
            <person name="Yildiz M."/>
            <person name="Macko-Podgorni A."/>
            <person name="Moranska E."/>
            <person name="Grzebelus E."/>
            <person name="Grzebelus D."/>
            <person name="Ashrafi H."/>
            <person name="Zheng Z."/>
            <person name="Cheng S."/>
            <person name="Spooner D."/>
            <person name="Van Deynze A."/>
            <person name="Simon P."/>
        </authorList>
    </citation>
    <scope>NUCLEOTIDE SEQUENCE [LARGE SCALE GENOMIC DNA]</scope>
    <source>
        <tissue evidence="2">Leaf</tissue>
    </source>
</reference>
<name>A0A164YI87_DAUCS</name>
<feature type="compositionally biased region" description="Basic residues" evidence="1">
    <location>
        <begin position="1"/>
        <end position="21"/>
    </location>
</feature>
<gene>
    <name evidence="2" type="ORF">DCAR_017791</name>
    <name evidence="3" type="ORF">DCAR_0520393</name>
</gene>